<dbReference type="Gene3D" id="3.40.50.2300">
    <property type="match status" value="1"/>
</dbReference>
<evidence type="ECO:0000256" key="4">
    <source>
        <dbReference type="ARBA" id="ARBA00023015"/>
    </source>
</evidence>
<keyword evidence="9" id="KW-1133">Transmembrane helix</keyword>
<dbReference type="PANTHER" id="PTHR42713">
    <property type="entry name" value="HISTIDINE KINASE-RELATED"/>
    <property type="match status" value="1"/>
</dbReference>
<dbReference type="GO" id="GO:0005886">
    <property type="term" value="C:plasma membrane"/>
    <property type="evidence" value="ECO:0007669"/>
    <property type="project" value="UniProtKB-SubCell"/>
</dbReference>
<dbReference type="Pfam" id="PF00072">
    <property type="entry name" value="Response_reg"/>
    <property type="match status" value="1"/>
</dbReference>
<evidence type="ECO:0000256" key="8">
    <source>
        <dbReference type="SAM" id="MobiDB-lite"/>
    </source>
</evidence>
<dbReference type="InterPro" id="IPR051552">
    <property type="entry name" value="HptR"/>
</dbReference>
<dbReference type="EMBL" id="JAPDIA010000001">
    <property type="protein sequence ID" value="MDG0808432.1"/>
    <property type="molecule type" value="Genomic_DNA"/>
</dbReference>
<dbReference type="PANTHER" id="PTHR42713:SF2">
    <property type="entry name" value="TWO-COMPONENT SENSOR KINASE YESM"/>
    <property type="match status" value="1"/>
</dbReference>
<dbReference type="InterPro" id="IPR018060">
    <property type="entry name" value="HTH_AraC"/>
</dbReference>
<evidence type="ECO:0000256" key="2">
    <source>
        <dbReference type="ARBA" id="ARBA00004496"/>
    </source>
</evidence>
<name>A0A9X4KUI7_9BACL</name>
<feature type="transmembrane region" description="Helical" evidence="9">
    <location>
        <begin position="302"/>
        <end position="321"/>
    </location>
</feature>
<comment type="subcellular location">
    <subcellularLocation>
        <location evidence="1">Cell membrane</location>
    </subcellularLocation>
    <subcellularLocation>
        <location evidence="2">Cytoplasm</location>
    </subcellularLocation>
</comment>
<dbReference type="AlphaFoldDB" id="A0A9X4KUI7"/>
<dbReference type="GO" id="GO:0005737">
    <property type="term" value="C:cytoplasm"/>
    <property type="evidence" value="ECO:0007669"/>
    <property type="project" value="UniProtKB-SubCell"/>
</dbReference>
<dbReference type="PROSITE" id="PS01124">
    <property type="entry name" value="HTH_ARAC_FAMILY_2"/>
    <property type="match status" value="1"/>
</dbReference>
<sequence>MRFWNSLHTKFFLTYSLIVVAIILLVCMPMYVYLHSNIEKNTISRFDETVSKIKDRLDERINQFDVLSKLLYWSSIANDSPAVNYLNGLAGSQDFYERYQLRGALKSFVTMLSTVYPDAVNIRLFTMEGDLISDSEDDPTSVGPYEQYEELKRIAATNGETLLSYEKRDPWNAANGYPVFVFSRMLLPWETRAGMLEVMVKANELVDMETLRQIKGAQLNVFFGDSIIYSTESGRSGLAEEKRQEYGRLKQESAAKKYPFMAKSSGEQQYVFYKPNDPSGFSVMLTVPKKVVFASLVHFRNVAIAAMLLLILISVALFYILSRILTRPLKQLKQSIDRISLDESDEQPGMDNKYAMDEIHLINRSFRNMSERLKNSLEDTVRFRTLQLQAHFDMLQAQINPHFLFNMLGFIQSSAEDRNLDQVSALSQNLLGFFRYSISTQSPIITLEKEIAFTIQYLELMKIRFVDKLHYRIEVDPDAEQSRRAQADPAAPRREQHPARLQRIYGQPGDRRRRLYRIRPLDHPDRGQRCRHRRAAAGRGHREGRGLSQANAVQRRRGRDVPRRHGRRQFDGPAEVHVQGQLRVRDRQPGGCPGRPHSLGGANQTVSPLPRLRTQHQGGKRMRIMLVDDDPFSIEKLRARILQLSEQLGAVFEIVSECYSGQSALEQMPLTNPDTVFTDIQMSAVNGIELAKEIQIRSPSVHVVVISAYPTFEYAREAMKANVVEYLLKPVDTAALREVLLKLLDMNKNHSYNRSKEVIHGILSGTLEGALENAAVQALFPFDGYRMLLIQNVEALYDVRLLMPKDDVDFEPMRRELGERLDKRERCWFLPSDDRKSILLILGLFDLNPGRFPRLLEATQQLCAREGVLPTIVYSGPFERLEEIRGLHKRLFVALSERIVIGKPRAIALEAAFAEPAAQFSATDEKRFVLLLQKRDEPGLKRLIADLFDNWERNDCTSMIAEIHLKRIVHLFEQQYRTSSVSQYKTLETRIEELVDTCRTFGELKEAFFTMLASAFGLAGARAGDGDARQLFDQIEMYISSNIGQPLSLQTLTDHFHVSRTVICNLFRDYSQKSYVEYLTTLRMKVAQDLMRDYPKMLNKEIAEIVGYTDQNYFSHVFKTVTEMSPTRYRESLNRPGE</sequence>
<evidence type="ECO:0000256" key="1">
    <source>
        <dbReference type="ARBA" id="ARBA00004236"/>
    </source>
</evidence>
<feature type="transmembrane region" description="Helical" evidence="9">
    <location>
        <begin position="12"/>
        <end position="34"/>
    </location>
</feature>
<keyword evidence="9" id="KW-0812">Transmembrane</keyword>
<reference evidence="13" key="1">
    <citation type="submission" date="2022-10" db="EMBL/GenBank/DDBJ databases">
        <title>Comparative genomic analysis of Cohnella hashimotonis sp. nov., isolated from the International Space Station.</title>
        <authorList>
            <person name="Simpson A."/>
            <person name="Venkateswaran K."/>
        </authorList>
    </citation>
    <scope>NUCLEOTIDE SEQUENCE</scope>
    <source>
        <strain evidence="13">DSM 28161</strain>
    </source>
</reference>
<dbReference type="GO" id="GO:0043565">
    <property type="term" value="F:sequence-specific DNA binding"/>
    <property type="evidence" value="ECO:0007669"/>
    <property type="project" value="InterPro"/>
</dbReference>
<dbReference type="Gene3D" id="6.10.340.10">
    <property type="match status" value="1"/>
</dbReference>
<evidence type="ECO:0000313" key="14">
    <source>
        <dbReference type="Proteomes" id="UP001153404"/>
    </source>
</evidence>
<evidence type="ECO:0000256" key="5">
    <source>
        <dbReference type="ARBA" id="ARBA00023136"/>
    </source>
</evidence>
<feature type="domain" description="HAMP" evidence="12">
    <location>
        <begin position="323"/>
        <end position="378"/>
    </location>
</feature>
<evidence type="ECO:0000313" key="13">
    <source>
        <dbReference type="EMBL" id="MDG0808432.1"/>
    </source>
</evidence>
<feature type="region of interest" description="Disordered" evidence="8">
    <location>
        <begin position="522"/>
        <end position="609"/>
    </location>
</feature>
<dbReference type="PROSITE" id="PS50110">
    <property type="entry name" value="RESPONSE_REGULATORY"/>
    <property type="match status" value="1"/>
</dbReference>
<dbReference type="InterPro" id="IPR009057">
    <property type="entry name" value="Homeodomain-like_sf"/>
</dbReference>
<keyword evidence="4" id="KW-0805">Transcription regulation</keyword>
<dbReference type="InterPro" id="IPR003660">
    <property type="entry name" value="HAMP_dom"/>
</dbReference>
<accession>A0A9X4KUI7</accession>
<dbReference type="SMART" id="SM00448">
    <property type="entry name" value="REC"/>
    <property type="match status" value="1"/>
</dbReference>
<dbReference type="InterPro" id="IPR001789">
    <property type="entry name" value="Sig_transdc_resp-reg_receiver"/>
</dbReference>
<feature type="domain" description="Response regulatory" evidence="11">
    <location>
        <begin position="623"/>
        <end position="744"/>
    </location>
</feature>
<keyword evidence="6" id="KW-0804">Transcription</keyword>
<evidence type="ECO:0000259" key="12">
    <source>
        <dbReference type="PROSITE" id="PS50885"/>
    </source>
</evidence>
<dbReference type="GO" id="GO:0000155">
    <property type="term" value="F:phosphorelay sensor kinase activity"/>
    <property type="evidence" value="ECO:0007669"/>
    <property type="project" value="InterPro"/>
</dbReference>
<feature type="domain" description="HTH araC/xylS-type" evidence="10">
    <location>
        <begin position="1033"/>
        <end position="1132"/>
    </location>
</feature>
<gene>
    <name evidence="13" type="ORF">OMP40_02660</name>
</gene>
<feature type="modified residue" description="4-aspartylphosphate" evidence="7">
    <location>
        <position position="679"/>
    </location>
</feature>
<feature type="compositionally biased region" description="Basic and acidic residues" evidence="8">
    <location>
        <begin position="478"/>
        <end position="498"/>
    </location>
</feature>
<evidence type="ECO:0000256" key="9">
    <source>
        <dbReference type="SAM" id="Phobius"/>
    </source>
</evidence>
<dbReference type="InterPro" id="IPR010559">
    <property type="entry name" value="Sig_transdc_His_kin_internal"/>
</dbReference>
<proteinExistence type="predicted"/>
<keyword evidence="7" id="KW-0597">Phosphoprotein</keyword>
<protein>
    <submittedName>
        <fullName evidence="13">Response regulator</fullName>
    </submittedName>
</protein>
<keyword evidence="3" id="KW-1003">Cell membrane</keyword>
<dbReference type="SMART" id="SM00342">
    <property type="entry name" value="HTH_ARAC"/>
    <property type="match status" value="1"/>
</dbReference>
<feature type="compositionally biased region" description="Basic residues" evidence="8">
    <location>
        <begin position="554"/>
        <end position="567"/>
    </location>
</feature>
<keyword evidence="5 9" id="KW-0472">Membrane</keyword>
<evidence type="ECO:0000256" key="7">
    <source>
        <dbReference type="PROSITE-ProRule" id="PRU00169"/>
    </source>
</evidence>
<dbReference type="Pfam" id="PF00672">
    <property type="entry name" value="HAMP"/>
    <property type="match status" value="1"/>
</dbReference>
<dbReference type="Pfam" id="PF12833">
    <property type="entry name" value="HTH_18"/>
    <property type="match status" value="1"/>
</dbReference>
<dbReference type="SUPFAM" id="SSF52172">
    <property type="entry name" value="CheY-like"/>
    <property type="match status" value="1"/>
</dbReference>
<comment type="caution">
    <text evidence="13">The sequence shown here is derived from an EMBL/GenBank/DDBJ whole genome shotgun (WGS) entry which is preliminary data.</text>
</comment>
<dbReference type="CDD" id="cd17536">
    <property type="entry name" value="REC_YesN-like"/>
    <property type="match status" value="1"/>
</dbReference>
<evidence type="ECO:0000259" key="11">
    <source>
        <dbReference type="PROSITE" id="PS50110"/>
    </source>
</evidence>
<evidence type="ECO:0000256" key="3">
    <source>
        <dbReference type="ARBA" id="ARBA00022475"/>
    </source>
</evidence>
<dbReference type="Gene3D" id="1.10.10.60">
    <property type="entry name" value="Homeodomain-like"/>
    <property type="match status" value="2"/>
</dbReference>
<dbReference type="PROSITE" id="PS50885">
    <property type="entry name" value="HAMP"/>
    <property type="match status" value="1"/>
</dbReference>
<feature type="region of interest" description="Disordered" evidence="8">
    <location>
        <begin position="478"/>
        <end position="500"/>
    </location>
</feature>
<dbReference type="Proteomes" id="UP001153404">
    <property type="component" value="Unassembled WGS sequence"/>
</dbReference>
<dbReference type="Pfam" id="PF06580">
    <property type="entry name" value="His_kinase"/>
    <property type="match status" value="1"/>
</dbReference>
<dbReference type="SMART" id="SM00304">
    <property type="entry name" value="HAMP"/>
    <property type="match status" value="1"/>
</dbReference>
<keyword evidence="14" id="KW-1185">Reference proteome</keyword>
<dbReference type="InterPro" id="IPR011006">
    <property type="entry name" value="CheY-like_superfamily"/>
</dbReference>
<dbReference type="SUPFAM" id="SSF46689">
    <property type="entry name" value="Homeodomain-like"/>
    <property type="match status" value="1"/>
</dbReference>
<evidence type="ECO:0000259" key="10">
    <source>
        <dbReference type="PROSITE" id="PS01124"/>
    </source>
</evidence>
<evidence type="ECO:0000256" key="6">
    <source>
        <dbReference type="ARBA" id="ARBA00023163"/>
    </source>
</evidence>
<dbReference type="GO" id="GO:0003700">
    <property type="term" value="F:DNA-binding transcription factor activity"/>
    <property type="evidence" value="ECO:0007669"/>
    <property type="project" value="InterPro"/>
</dbReference>
<organism evidence="13 14">
    <name type="scientific">Cohnella rhizosphaerae</name>
    <dbReference type="NCBI Taxonomy" id="1457232"/>
    <lineage>
        <taxon>Bacteria</taxon>
        <taxon>Bacillati</taxon>
        <taxon>Bacillota</taxon>
        <taxon>Bacilli</taxon>
        <taxon>Bacillales</taxon>
        <taxon>Paenibacillaceae</taxon>
        <taxon>Cohnella</taxon>
    </lineage>
</organism>